<reference evidence="6 7" key="1">
    <citation type="submission" date="2022-11" db="EMBL/GenBank/DDBJ databases">
        <title>Nonomuraea corallina sp. nov., a new species of the genus Nonomuraea isolated from sea side sediment in Thai sea.</title>
        <authorList>
            <person name="Ngamcharungchit C."/>
            <person name="Matsumoto A."/>
            <person name="Suriyachadkun C."/>
            <person name="Panbangred W."/>
            <person name="Inahashi Y."/>
            <person name="Intra B."/>
        </authorList>
    </citation>
    <scope>NUCLEOTIDE SEQUENCE [LARGE SCALE GENOMIC DNA]</scope>
    <source>
        <strain evidence="6 7">DSM 43553</strain>
    </source>
</reference>
<dbReference type="RefSeq" id="WP_271277987.1">
    <property type="nucleotide sequence ID" value="NZ_BAABFD010000005.1"/>
</dbReference>
<keyword evidence="6" id="KW-0503">Monooxygenase</keyword>
<feature type="domain" description="FAD-binding" evidence="5">
    <location>
        <begin position="287"/>
        <end position="358"/>
    </location>
</feature>
<dbReference type="EMBL" id="JAPNUD010000077">
    <property type="protein sequence ID" value="MDA0643815.1"/>
    <property type="molecule type" value="Genomic_DNA"/>
</dbReference>
<dbReference type="PRINTS" id="PR00420">
    <property type="entry name" value="RNGMNOXGNASE"/>
</dbReference>
<gene>
    <name evidence="6" type="ORF">OUY24_24565</name>
</gene>
<organism evidence="6 7">
    <name type="scientific">Nonomuraea ferruginea</name>
    <dbReference type="NCBI Taxonomy" id="46174"/>
    <lineage>
        <taxon>Bacteria</taxon>
        <taxon>Bacillati</taxon>
        <taxon>Actinomycetota</taxon>
        <taxon>Actinomycetes</taxon>
        <taxon>Streptosporangiales</taxon>
        <taxon>Streptosporangiaceae</taxon>
        <taxon>Nonomuraea</taxon>
    </lineage>
</organism>
<dbReference type="Pfam" id="PF01494">
    <property type="entry name" value="FAD_binding_3"/>
    <property type="match status" value="2"/>
</dbReference>
<dbReference type="PANTHER" id="PTHR46496">
    <property type="match status" value="1"/>
</dbReference>
<evidence type="ECO:0000256" key="2">
    <source>
        <dbReference type="ARBA" id="ARBA00022630"/>
    </source>
</evidence>
<accession>A0ABT4T3C4</accession>
<feature type="domain" description="FAD-binding" evidence="5">
    <location>
        <begin position="9"/>
        <end position="180"/>
    </location>
</feature>
<dbReference type="SUPFAM" id="SSF51905">
    <property type="entry name" value="FAD/NAD(P)-binding domain"/>
    <property type="match status" value="1"/>
</dbReference>
<dbReference type="PANTHER" id="PTHR46496:SF1">
    <property type="entry name" value="ZEAXANTHIN EPOXIDASE, CHLOROPLASTIC"/>
    <property type="match status" value="1"/>
</dbReference>
<evidence type="ECO:0000256" key="4">
    <source>
        <dbReference type="ARBA" id="ARBA00023002"/>
    </source>
</evidence>
<comment type="caution">
    <text evidence="6">The sequence shown here is derived from an EMBL/GenBank/DDBJ whole genome shotgun (WGS) entry which is preliminary data.</text>
</comment>
<keyword evidence="2" id="KW-0285">Flavoprotein</keyword>
<proteinExistence type="predicted"/>
<name>A0ABT4T3C4_9ACTN</name>
<dbReference type="InterPro" id="IPR036188">
    <property type="entry name" value="FAD/NAD-bd_sf"/>
</dbReference>
<evidence type="ECO:0000313" key="7">
    <source>
        <dbReference type="Proteomes" id="UP001212498"/>
    </source>
</evidence>
<evidence type="ECO:0000313" key="6">
    <source>
        <dbReference type="EMBL" id="MDA0643815.1"/>
    </source>
</evidence>
<dbReference type="Proteomes" id="UP001212498">
    <property type="component" value="Unassembled WGS sequence"/>
</dbReference>
<protein>
    <submittedName>
        <fullName evidence="6">FAD-dependent monooxygenase</fullName>
    </submittedName>
</protein>
<keyword evidence="4" id="KW-0560">Oxidoreductase</keyword>
<keyword evidence="3" id="KW-0274">FAD</keyword>
<dbReference type="InterPro" id="IPR002938">
    <property type="entry name" value="FAD-bd"/>
</dbReference>
<keyword evidence="7" id="KW-1185">Reference proteome</keyword>
<dbReference type="GO" id="GO:0004497">
    <property type="term" value="F:monooxygenase activity"/>
    <property type="evidence" value="ECO:0007669"/>
    <property type="project" value="UniProtKB-KW"/>
</dbReference>
<evidence type="ECO:0000256" key="1">
    <source>
        <dbReference type="ARBA" id="ARBA00001974"/>
    </source>
</evidence>
<evidence type="ECO:0000259" key="5">
    <source>
        <dbReference type="Pfam" id="PF01494"/>
    </source>
</evidence>
<evidence type="ECO:0000256" key="3">
    <source>
        <dbReference type="ARBA" id="ARBA00022827"/>
    </source>
</evidence>
<dbReference type="Gene3D" id="3.50.50.60">
    <property type="entry name" value="FAD/NAD(P)-binding domain"/>
    <property type="match status" value="1"/>
</dbReference>
<comment type="cofactor">
    <cofactor evidence="1">
        <name>FAD</name>
        <dbReference type="ChEBI" id="CHEBI:57692"/>
    </cofactor>
</comment>
<sequence>MDATRRGRILVAGGGIAGLALGIALRHRGLDAVVLERSAEPERAGGGLVLAPNAVKALAAIAPDLARRVREAGHPAGARGSAPHRSAFLDHRGRVLGWVSFDGYEDRWGMPSVTVLRADLHRLLRDEAQAAGAELVEGRAATRYLHGDSGVGLVTGTEEVLSGDVLVGADGIHSAVRAQLLGDGPPRYRGFTAVRGIGPAPAAYPDGFIAYGRGLVLFTAAIGGGELYWVASMTAPRGVMPSLPVAEALSRVHERVGGWHPDLRKVTTSADPAGCVAHDVFDRPPPRTWARGRVVLAGDAAHPMVYTLGQGAGMALEDAVVLAGVLAGGVSTTAAVEAALRRYAAERGPRVRKVVRQSRMLGRVAHVRSPLLAVIRDAMLRAMTRGGDTGGQSSDLFGWAPP</sequence>